<keyword evidence="3 10" id="KW-0028">Amino-acid biosynthesis</keyword>
<dbReference type="InterPro" id="IPR017926">
    <property type="entry name" value="GATASE"/>
</dbReference>
<dbReference type="EMBL" id="CP000473">
    <property type="protein sequence ID" value="ABJ84820.1"/>
    <property type="molecule type" value="Genomic_DNA"/>
</dbReference>
<evidence type="ECO:0000256" key="11">
    <source>
        <dbReference type="PIRSR" id="PIRSR000495-1"/>
    </source>
</evidence>
<evidence type="ECO:0000256" key="10">
    <source>
        <dbReference type="HAMAP-Rule" id="MF_00278"/>
    </source>
</evidence>
<evidence type="ECO:0000256" key="1">
    <source>
        <dbReference type="ARBA" id="ARBA00005091"/>
    </source>
</evidence>
<dbReference type="PANTHER" id="PTHR42701">
    <property type="entry name" value="IMIDAZOLE GLYCEROL PHOSPHATE SYNTHASE SUBUNIT HISH"/>
    <property type="match status" value="1"/>
</dbReference>
<dbReference type="eggNOG" id="COG0118">
    <property type="taxonomic scope" value="Bacteria"/>
</dbReference>
<evidence type="ECO:0000313" key="13">
    <source>
        <dbReference type="EMBL" id="ABJ84820.1"/>
    </source>
</evidence>
<dbReference type="GO" id="GO:0016829">
    <property type="term" value="F:lyase activity"/>
    <property type="evidence" value="ECO:0007669"/>
    <property type="project" value="UniProtKB-KW"/>
</dbReference>
<accession>Q01ZU5</accession>
<name>Q01ZU5_SOLUE</name>
<evidence type="ECO:0000256" key="2">
    <source>
        <dbReference type="ARBA" id="ARBA00011152"/>
    </source>
</evidence>
<keyword evidence="13" id="KW-0808">Transferase</keyword>
<comment type="pathway">
    <text evidence="1 10">Amino-acid biosynthesis; L-histidine biosynthesis; L-histidine from 5-phospho-alpha-D-ribose 1-diphosphate: step 5/9.</text>
</comment>
<gene>
    <name evidence="10" type="primary">hisH</name>
    <name evidence="13" type="ordered locus">Acid_3851</name>
</gene>
<dbReference type="OrthoDB" id="9807137at2"/>
<dbReference type="Pfam" id="PF00117">
    <property type="entry name" value="GATase"/>
    <property type="match status" value="1"/>
</dbReference>
<evidence type="ECO:0000256" key="3">
    <source>
        <dbReference type="ARBA" id="ARBA00022605"/>
    </source>
</evidence>
<dbReference type="InParanoid" id="Q01ZU5"/>
<evidence type="ECO:0000256" key="5">
    <source>
        <dbReference type="ARBA" id="ARBA00022962"/>
    </source>
</evidence>
<comment type="subunit">
    <text evidence="2 10">Heterodimer of HisH and HisF.</text>
</comment>
<dbReference type="PROSITE" id="PS51273">
    <property type="entry name" value="GATASE_TYPE_1"/>
    <property type="match status" value="1"/>
</dbReference>
<dbReference type="Gene3D" id="3.40.50.880">
    <property type="match status" value="1"/>
</dbReference>
<organism evidence="13">
    <name type="scientific">Solibacter usitatus (strain Ellin6076)</name>
    <dbReference type="NCBI Taxonomy" id="234267"/>
    <lineage>
        <taxon>Bacteria</taxon>
        <taxon>Pseudomonadati</taxon>
        <taxon>Acidobacteriota</taxon>
        <taxon>Terriglobia</taxon>
        <taxon>Bryobacterales</taxon>
        <taxon>Solibacteraceae</taxon>
        <taxon>Candidatus Solibacter</taxon>
    </lineage>
</organism>
<evidence type="ECO:0000259" key="12">
    <source>
        <dbReference type="Pfam" id="PF00117"/>
    </source>
</evidence>
<dbReference type="EC" id="4.3.2.10" evidence="10"/>
<feature type="active site" evidence="10 11">
    <location>
        <position position="170"/>
    </location>
</feature>
<dbReference type="AlphaFoldDB" id="Q01ZU5"/>
<feature type="domain" description="Glutamine amidotransferase" evidence="12">
    <location>
        <begin position="4"/>
        <end position="176"/>
    </location>
</feature>
<dbReference type="PIRSF" id="PIRSF000495">
    <property type="entry name" value="Amidotransf_hisH"/>
    <property type="match status" value="1"/>
</dbReference>
<dbReference type="PANTHER" id="PTHR42701:SF1">
    <property type="entry name" value="IMIDAZOLE GLYCEROL PHOSPHATE SYNTHASE SUBUNIT HISH"/>
    <property type="match status" value="1"/>
</dbReference>
<keyword evidence="7 10" id="KW-0456">Lyase</keyword>
<comment type="function">
    <text evidence="10">IGPS catalyzes the conversion of PRFAR and glutamine to IGP, AICAR and glutamate. The HisH subunit catalyzes the hydrolysis of glutamine to glutamate and ammonia as part of the synthesis of IGP and AICAR. The resulting ammonia molecule is channeled to the active site of HisF.</text>
</comment>
<dbReference type="KEGG" id="sus:Acid_3851"/>
<dbReference type="NCBIfam" id="TIGR01855">
    <property type="entry name" value="IMP_synth_hisH"/>
    <property type="match status" value="1"/>
</dbReference>
<keyword evidence="10" id="KW-0963">Cytoplasm</keyword>
<protein>
    <recommendedName>
        <fullName evidence="10">Imidazole glycerol phosphate synthase subunit HisH</fullName>
        <ecNumber evidence="10">4.3.2.10</ecNumber>
    </recommendedName>
    <alternativeName>
        <fullName evidence="10">IGP synthase glutaminase subunit</fullName>
        <ecNumber evidence="10">3.5.1.2</ecNumber>
    </alternativeName>
    <alternativeName>
        <fullName evidence="10">IGP synthase subunit HisH</fullName>
    </alternativeName>
    <alternativeName>
        <fullName evidence="10">ImGP synthase subunit HisH</fullName>
        <shortName evidence="10">IGPS subunit HisH</shortName>
    </alternativeName>
</protein>
<dbReference type="UniPathway" id="UPA00031">
    <property type="reaction ID" value="UER00010"/>
</dbReference>
<evidence type="ECO:0000256" key="4">
    <source>
        <dbReference type="ARBA" id="ARBA00022801"/>
    </source>
</evidence>
<keyword evidence="13" id="KW-0328">Glycosyltransferase</keyword>
<dbReference type="SUPFAM" id="SSF52317">
    <property type="entry name" value="Class I glutamine amidotransferase-like"/>
    <property type="match status" value="1"/>
</dbReference>
<dbReference type="STRING" id="234267.Acid_3851"/>
<reference evidence="13" key="1">
    <citation type="submission" date="2006-10" db="EMBL/GenBank/DDBJ databases">
        <title>Complete sequence of Solibacter usitatus Ellin6076.</title>
        <authorList>
            <consortium name="US DOE Joint Genome Institute"/>
            <person name="Copeland A."/>
            <person name="Lucas S."/>
            <person name="Lapidus A."/>
            <person name="Barry K."/>
            <person name="Detter J.C."/>
            <person name="Glavina del Rio T."/>
            <person name="Hammon N."/>
            <person name="Israni S."/>
            <person name="Dalin E."/>
            <person name="Tice H."/>
            <person name="Pitluck S."/>
            <person name="Thompson L.S."/>
            <person name="Brettin T."/>
            <person name="Bruce D."/>
            <person name="Han C."/>
            <person name="Tapia R."/>
            <person name="Gilna P."/>
            <person name="Schmutz J."/>
            <person name="Larimer F."/>
            <person name="Land M."/>
            <person name="Hauser L."/>
            <person name="Kyrpides N."/>
            <person name="Mikhailova N."/>
            <person name="Janssen P.H."/>
            <person name="Kuske C.R."/>
            <person name="Richardson P."/>
        </authorList>
    </citation>
    <scope>NUCLEOTIDE SEQUENCE</scope>
    <source>
        <strain evidence="13">Ellin6076</strain>
    </source>
</reference>
<dbReference type="GO" id="GO:0005737">
    <property type="term" value="C:cytoplasm"/>
    <property type="evidence" value="ECO:0007669"/>
    <property type="project" value="UniProtKB-SubCell"/>
</dbReference>
<evidence type="ECO:0000256" key="6">
    <source>
        <dbReference type="ARBA" id="ARBA00023102"/>
    </source>
</evidence>
<sequence length="186" mass="20469">MITILDYGAGNLRSVQNTLAELNCEYRLVNDAAGLQSATKILLPGVGHFGQMMHALDTLSVREALVDRIRASVPFFGICLGMQALFESSEEAPEVRGLGLYPGIVRRFPMDARVPHMGWNQLEPGGRYVYFAHSYYVPENQYTSAACTYGVRFTAMLQAGSVQGVQFHPEKSSTVGLQIVKGFLEC</sequence>
<dbReference type="InterPro" id="IPR010139">
    <property type="entry name" value="Imidazole-glycPsynth_HisH"/>
</dbReference>
<feature type="active site" description="Nucleophile" evidence="10 11">
    <location>
        <position position="79"/>
    </location>
</feature>
<dbReference type="GO" id="GO:0000105">
    <property type="term" value="P:L-histidine biosynthetic process"/>
    <property type="evidence" value="ECO:0007669"/>
    <property type="project" value="UniProtKB-UniRule"/>
</dbReference>
<proteinExistence type="inferred from homology"/>
<feature type="active site" evidence="10 11">
    <location>
        <position position="168"/>
    </location>
</feature>
<comment type="catalytic activity">
    <reaction evidence="9 10">
        <text>L-glutamine + H2O = L-glutamate + NH4(+)</text>
        <dbReference type="Rhea" id="RHEA:15889"/>
        <dbReference type="ChEBI" id="CHEBI:15377"/>
        <dbReference type="ChEBI" id="CHEBI:28938"/>
        <dbReference type="ChEBI" id="CHEBI:29985"/>
        <dbReference type="ChEBI" id="CHEBI:58359"/>
        <dbReference type="EC" id="3.5.1.2"/>
    </reaction>
</comment>
<keyword evidence="6 10" id="KW-0368">Histidine biosynthesis</keyword>
<dbReference type="InterPro" id="IPR029062">
    <property type="entry name" value="Class_I_gatase-like"/>
</dbReference>
<dbReference type="HOGENOM" id="CLU_071837_2_2_0"/>
<dbReference type="FunCoup" id="Q01ZU5">
    <property type="interactions" value="343"/>
</dbReference>
<evidence type="ECO:0000256" key="7">
    <source>
        <dbReference type="ARBA" id="ARBA00023239"/>
    </source>
</evidence>
<evidence type="ECO:0000256" key="8">
    <source>
        <dbReference type="ARBA" id="ARBA00047838"/>
    </source>
</evidence>
<dbReference type="HAMAP" id="MF_00278">
    <property type="entry name" value="HisH"/>
    <property type="match status" value="1"/>
</dbReference>
<comment type="subcellular location">
    <subcellularLocation>
        <location evidence="10">Cytoplasm</location>
    </subcellularLocation>
</comment>
<comment type="catalytic activity">
    <reaction evidence="8 10">
        <text>5-[(5-phospho-1-deoxy-D-ribulos-1-ylimino)methylamino]-1-(5-phospho-beta-D-ribosyl)imidazole-4-carboxamide + L-glutamine = D-erythro-1-(imidazol-4-yl)glycerol 3-phosphate + 5-amino-1-(5-phospho-beta-D-ribosyl)imidazole-4-carboxamide + L-glutamate + H(+)</text>
        <dbReference type="Rhea" id="RHEA:24793"/>
        <dbReference type="ChEBI" id="CHEBI:15378"/>
        <dbReference type="ChEBI" id="CHEBI:29985"/>
        <dbReference type="ChEBI" id="CHEBI:58278"/>
        <dbReference type="ChEBI" id="CHEBI:58359"/>
        <dbReference type="ChEBI" id="CHEBI:58475"/>
        <dbReference type="ChEBI" id="CHEBI:58525"/>
        <dbReference type="EC" id="4.3.2.10"/>
    </reaction>
</comment>
<dbReference type="CDD" id="cd01748">
    <property type="entry name" value="GATase1_IGP_Synthase"/>
    <property type="match status" value="1"/>
</dbReference>
<keyword evidence="5 10" id="KW-0315">Glutamine amidotransferase</keyword>
<dbReference type="EC" id="3.5.1.2" evidence="10"/>
<dbReference type="GO" id="GO:0000107">
    <property type="term" value="F:imidazoleglycerol-phosphate synthase activity"/>
    <property type="evidence" value="ECO:0007669"/>
    <property type="project" value="UniProtKB-UniRule"/>
</dbReference>
<keyword evidence="4 10" id="KW-0378">Hydrolase</keyword>
<evidence type="ECO:0000256" key="9">
    <source>
        <dbReference type="ARBA" id="ARBA00049534"/>
    </source>
</evidence>
<dbReference type="GO" id="GO:0004359">
    <property type="term" value="F:glutaminase activity"/>
    <property type="evidence" value="ECO:0007669"/>
    <property type="project" value="UniProtKB-EC"/>
</dbReference>